<accession>A0A395M766</accession>
<dbReference type="InterPro" id="IPR036249">
    <property type="entry name" value="Thioredoxin-like_sf"/>
</dbReference>
<dbReference type="PROSITE" id="PS51375">
    <property type="entry name" value="PPR"/>
    <property type="match status" value="1"/>
</dbReference>
<name>A0A395M766_9HYPO</name>
<dbReference type="PROSITE" id="PS50404">
    <property type="entry name" value="GST_NTER"/>
    <property type="match status" value="1"/>
</dbReference>
<dbReference type="NCBIfam" id="TIGR00756">
    <property type="entry name" value="PPR"/>
    <property type="match status" value="1"/>
</dbReference>
<reference evidence="6 7" key="1">
    <citation type="journal article" date="2018" name="PLoS Pathog.">
        <title>Evolution of structural diversity of trichothecenes, a family of toxins produced by plant pathogenic and entomopathogenic fungi.</title>
        <authorList>
            <person name="Proctor R.H."/>
            <person name="McCormick S.P."/>
            <person name="Kim H.S."/>
            <person name="Cardoza R.E."/>
            <person name="Stanley A.M."/>
            <person name="Lindo L."/>
            <person name="Kelly A."/>
            <person name="Brown D.W."/>
            <person name="Lee T."/>
            <person name="Vaughan M.M."/>
            <person name="Alexander N.J."/>
            <person name="Busman M."/>
            <person name="Gutierrez S."/>
        </authorList>
    </citation>
    <scope>NUCLEOTIDE SEQUENCE [LARGE SCALE GENOMIC DNA]</scope>
    <source>
        <strain evidence="6 7">NRRL 13405</strain>
    </source>
</reference>
<dbReference type="PROSITE" id="PS50405">
    <property type="entry name" value="GST_CTER"/>
    <property type="match status" value="1"/>
</dbReference>
<dbReference type="STRING" id="2594813.A0A395M766"/>
<feature type="domain" description="GST C-terminal" evidence="5">
    <location>
        <begin position="115"/>
        <end position="262"/>
    </location>
</feature>
<evidence type="ECO:0000256" key="2">
    <source>
        <dbReference type="PROSITE-ProRule" id="PRU00708"/>
    </source>
</evidence>
<dbReference type="InterPro" id="IPR036282">
    <property type="entry name" value="Glutathione-S-Trfase_C_sf"/>
</dbReference>
<dbReference type="InterPro" id="IPR011990">
    <property type="entry name" value="TPR-like_helical_dom_sf"/>
</dbReference>
<dbReference type="InterPro" id="IPR040079">
    <property type="entry name" value="Glutathione_S-Trfase"/>
</dbReference>
<dbReference type="SUPFAM" id="SSF47616">
    <property type="entry name" value="GST C-terminal domain-like"/>
    <property type="match status" value="1"/>
</dbReference>
<feature type="region of interest" description="Disordered" evidence="3">
    <location>
        <begin position="340"/>
        <end position="379"/>
    </location>
</feature>
<dbReference type="SUPFAM" id="SSF52833">
    <property type="entry name" value="Thioredoxin-like"/>
    <property type="match status" value="1"/>
</dbReference>
<dbReference type="InterPro" id="IPR010987">
    <property type="entry name" value="Glutathione-S-Trfase_C-like"/>
</dbReference>
<feature type="repeat" description="PPR" evidence="2">
    <location>
        <begin position="889"/>
        <end position="923"/>
    </location>
</feature>
<evidence type="ECO:0000256" key="3">
    <source>
        <dbReference type="SAM" id="MobiDB-lite"/>
    </source>
</evidence>
<dbReference type="SFLD" id="SFLDS00019">
    <property type="entry name" value="Glutathione_Transferase_(cytos"/>
    <property type="match status" value="1"/>
</dbReference>
<evidence type="ECO:0000259" key="5">
    <source>
        <dbReference type="PROSITE" id="PS50405"/>
    </source>
</evidence>
<dbReference type="Pfam" id="PF13041">
    <property type="entry name" value="PPR_2"/>
    <property type="match status" value="1"/>
</dbReference>
<dbReference type="Proteomes" id="UP000265631">
    <property type="component" value="Unassembled WGS sequence"/>
</dbReference>
<evidence type="ECO:0000259" key="4">
    <source>
        <dbReference type="PROSITE" id="PS50404"/>
    </source>
</evidence>
<dbReference type="GO" id="GO:0016740">
    <property type="term" value="F:transferase activity"/>
    <property type="evidence" value="ECO:0007669"/>
    <property type="project" value="UniProtKB-KW"/>
</dbReference>
<dbReference type="InterPro" id="IPR002885">
    <property type="entry name" value="PPR_rpt"/>
</dbReference>
<dbReference type="Pfam" id="PF13410">
    <property type="entry name" value="GST_C_2"/>
    <property type="match status" value="1"/>
</dbReference>
<dbReference type="PANTHER" id="PTHR44051:SF9">
    <property type="entry name" value="GLUTATHIONE S-TRANSFERASE 1"/>
    <property type="match status" value="1"/>
</dbReference>
<proteinExistence type="inferred from homology"/>
<dbReference type="Gene3D" id="1.20.1050.10">
    <property type="match status" value="1"/>
</dbReference>
<dbReference type="CDD" id="cd03046">
    <property type="entry name" value="GST_N_GTT1_like"/>
    <property type="match status" value="1"/>
</dbReference>
<evidence type="ECO:0000313" key="7">
    <source>
        <dbReference type="Proteomes" id="UP000265631"/>
    </source>
</evidence>
<dbReference type="Gene3D" id="3.40.30.10">
    <property type="entry name" value="Glutaredoxin"/>
    <property type="match status" value="1"/>
</dbReference>
<dbReference type="CDD" id="cd03189">
    <property type="entry name" value="GST_C_GTT1_like"/>
    <property type="match status" value="1"/>
</dbReference>
<keyword evidence="6" id="KW-0808">Transferase</keyword>
<comment type="similarity">
    <text evidence="1">Belongs to the GST superfamily.</text>
</comment>
<feature type="domain" description="GST N-terminal" evidence="4">
    <location>
        <begin position="6"/>
        <end position="97"/>
    </location>
</feature>
<gene>
    <name evidence="6" type="ORF">FIE12Z_12049</name>
</gene>
<dbReference type="Pfam" id="PF13409">
    <property type="entry name" value="GST_N_2"/>
    <property type="match status" value="1"/>
</dbReference>
<organism evidence="6 7">
    <name type="scientific">Fusarium flagelliforme</name>
    <dbReference type="NCBI Taxonomy" id="2675880"/>
    <lineage>
        <taxon>Eukaryota</taxon>
        <taxon>Fungi</taxon>
        <taxon>Dikarya</taxon>
        <taxon>Ascomycota</taxon>
        <taxon>Pezizomycotina</taxon>
        <taxon>Sordariomycetes</taxon>
        <taxon>Hypocreomycetidae</taxon>
        <taxon>Hypocreales</taxon>
        <taxon>Nectriaceae</taxon>
        <taxon>Fusarium</taxon>
        <taxon>Fusarium incarnatum-equiseti species complex</taxon>
    </lineage>
</organism>
<sequence length="1149" mass="129096">MASSELPNVKLFWLEKSRSQRILWLLQELQLPYELEVFHRNKETFLAPPELRKIHPLGKSPVIQITPAGAGADAEPITLAESGFITQYLTENVPEGERLLPPRWKEGMEGKIGGETEMWMRYQYYLHYCEGTLMPPLVMALVVSMLKGPKVPFFIRPISTLLVNQLFAQFIFPNLHANLKMIEGHLATSGGDYICGPSLTAADILLSFPLIAAEPELDKFGTFEGESWKAEFPKVAAYVEMIKNEEGYKKSVEKIVEIDGKFKASLTAWEYAHRTLPSLNTLTERQIATASTTASATAKKMNASRTVCSRCSSQLRSASVPASASAKRLGAAAAVSYSTAAETPDISRRQPNSNSMDKRSRYHGQRKGVNAFGDKKQPDEDPALALFKEVVSPKDVVDTTTTTNTATSVTSSMPILNELEIVDSINNVMKTRMSMDKQYRIFQDEIWPSIKALEGHIPKPIYMAALELLRRQRDYMLENGYYHNSLDVAEKYSALGNYDLSIRNDLILNICCRTVLVKNLSRDRALIRTELLNLWKHVSRLKRPSEVGQFLRFALPSVTEVLKDTENVKSDASPKEQAARALASMFLQFPPPQAQDILPALLATTAISSDKRYAGTAFTNMLSPLFILVKAVLSKFRITQADVGAMFSRPSSVPSARLTELQEYVLNQWPTAVKTVSEVRGAKQIHHDPEAHRVLNNFHKQLRTAYRGRDKGAIGSIWYEMTAKLQDSPAFKAELAQDPDYLDFWVFVWCAIRRPARVQETINLMKSLELEPTVRTYTSMMHGWKMCKDIAKIEMLWDQLVKSGTKLDSVIWTERVSALIELGQHQKGLEALSELVEDWKRAVKKGNTDQAVEPSIETINAAFKGLLHTDPKAAHELLGWAAKQGLEPNTRTYNILIRETLRLGHREEVEQLLRSMQQHGIETDSATFTILLEAVIGSMQDASAEEQVTAIKSVFSDIEQAGLKPNLETYGKMLYALDGLPNCSDDVISALQQHMRQSGFGSVLTPHMITILIERALRHNPPDINKVRSLLKENNLTSVSTGDQTLWERVTTAHAISGNIQEAMDIFDDLATSGRPVTSLSCLTELMQALLGHRDMESAQRVVDVVLKHKLHDKEHKGANQRYWRHHFWYLAQHNGLVDGQKLKQFSRG</sequence>
<dbReference type="InterPro" id="IPR004045">
    <property type="entry name" value="Glutathione_S-Trfase_N"/>
</dbReference>
<evidence type="ECO:0000313" key="6">
    <source>
        <dbReference type="EMBL" id="RFN43721.1"/>
    </source>
</evidence>
<keyword evidence="7" id="KW-1185">Reference proteome</keyword>
<dbReference type="AlphaFoldDB" id="A0A395M766"/>
<comment type="caution">
    <text evidence="6">The sequence shown here is derived from an EMBL/GenBank/DDBJ whole genome shotgun (WGS) entry which is preliminary data.</text>
</comment>
<evidence type="ECO:0000256" key="1">
    <source>
        <dbReference type="ARBA" id="ARBA00007409"/>
    </source>
</evidence>
<protein>
    <submittedName>
        <fullName evidence="6">Glutathione s-transferase</fullName>
    </submittedName>
</protein>
<dbReference type="Gene3D" id="1.25.40.10">
    <property type="entry name" value="Tetratricopeptide repeat domain"/>
    <property type="match status" value="2"/>
</dbReference>
<dbReference type="EMBL" id="PXXK01000512">
    <property type="protein sequence ID" value="RFN43721.1"/>
    <property type="molecule type" value="Genomic_DNA"/>
</dbReference>
<dbReference type="PANTHER" id="PTHR44051">
    <property type="entry name" value="GLUTATHIONE S-TRANSFERASE-RELATED"/>
    <property type="match status" value="1"/>
</dbReference>
<dbReference type="SFLD" id="SFLDG00358">
    <property type="entry name" value="Main_(cytGST)"/>
    <property type="match status" value="1"/>
</dbReference>